<name>A0A6A6RZC5_9PLEO</name>
<evidence type="ECO:0000313" key="2">
    <source>
        <dbReference type="Proteomes" id="UP000799753"/>
    </source>
</evidence>
<sequence length="166" mass="19023">MASITREIENIQPIQQEKRKLALVKCERCRLDKQKGLPVDRVWPTKCSRCTERDFPCAEGKRVHRKTKHVVSTDAVQPSPNGIDEVQHLASSELKEMVKKRATLLSYQKLMDLAMRRLNDLKTESIKPILDQNNDGGSPCDQLGLFYDELETAISDLSRHFQNGIY</sequence>
<dbReference type="EMBL" id="MU006784">
    <property type="protein sequence ID" value="KAF2640457.1"/>
    <property type="molecule type" value="Genomic_DNA"/>
</dbReference>
<protein>
    <submittedName>
        <fullName evidence="1">Uncharacterized protein</fullName>
    </submittedName>
</protein>
<keyword evidence="2" id="KW-1185">Reference proteome</keyword>
<dbReference type="Proteomes" id="UP000799753">
    <property type="component" value="Unassembled WGS sequence"/>
</dbReference>
<reference evidence="1" key="1">
    <citation type="journal article" date="2020" name="Stud. Mycol.">
        <title>101 Dothideomycetes genomes: a test case for predicting lifestyles and emergence of pathogens.</title>
        <authorList>
            <person name="Haridas S."/>
            <person name="Albert R."/>
            <person name="Binder M."/>
            <person name="Bloem J."/>
            <person name="Labutti K."/>
            <person name="Salamov A."/>
            <person name="Andreopoulos B."/>
            <person name="Baker S."/>
            <person name="Barry K."/>
            <person name="Bills G."/>
            <person name="Bluhm B."/>
            <person name="Cannon C."/>
            <person name="Castanera R."/>
            <person name="Culley D."/>
            <person name="Daum C."/>
            <person name="Ezra D."/>
            <person name="Gonzalez J."/>
            <person name="Henrissat B."/>
            <person name="Kuo A."/>
            <person name="Liang C."/>
            <person name="Lipzen A."/>
            <person name="Lutzoni F."/>
            <person name="Magnuson J."/>
            <person name="Mondo S."/>
            <person name="Nolan M."/>
            <person name="Ohm R."/>
            <person name="Pangilinan J."/>
            <person name="Park H.-J."/>
            <person name="Ramirez L."/>
            <person name="Alfaro M."/>
            <person name="Sun H."/>
            <person name="Tritt A."/>
            <person name="Yoshinaga Y."/>
            <person name="Zwiers L.-H."/>
            <person name="Turgeon B."/>
            <person name="Goodwin S."/>
            <person name="Spatafora J."/>
            <person name="Crous P."/>
            <person name="Grigoriev I."/>
        </authorList>
    </citation>
    <scope>NUCLEOTIDE SEQUENCE</scope>
    <source>
        <strain evidence="1">CBS 473.64</strain>
    </source>
</reference>
<proteinExistence type="predicted"/>
<dbReference type="AlphaFoldDB" id="A0A6A6RZC5"/>
<evidence type="ECO:0000313" key="1">
    <source>
        <dbReference type="EMBL" id="KAF2640457.1"/>
    </source>
</evidence>
<dbReference type="OrthoDB" id="539213at2759"/>
<accession>A0A6A6RZC5</accession>
<gene>
    <name evidence="1" type="ORF">P280DRAFT_319731</name>
</gene>
<organism evidence="1 2">
    <name type="scientific">Massarina eburnea CBS 473.64</name>
    <dbReference type="NCBI Taxonomy" id="1395130"/>
    <lineage>
        <taxon>Eukaryota</taxon>
        <taxon>Fungi</taxon>
        <taxon>Dikarya</taxon>
        <taxon>Ascomycota</taxon>
        <taxon>Pezizomycotina</taxon>
        <taxon>Dothideomycetes</taxon>
        <taxon>Pleosporomycetidae</taxon>
        <taxon>Pleosporales</taxon>
        <taxon>Massarineae</taxon>
        <taxon>Massarinaceae</taxon>
        <taxon>Massarina</taxon>
    </lineage>
</organism>